<dbReference type="Pfam" id="PF04224">
    <property type="entry name" value="DUF417"/>
    <property type="match status" value="2"/>
</dbReference>
<keyword evidence="1" id="KW-0472">Membrane</keyword>
<protein>
    <submittedName>
        <fullName evidence="2">DUF417 family protein</fullName>
    </submittedName>
</protein>
<sequence length="167" mass="17615">MSRPESRDASLALAPVDRLHSIMRIERTGRAIALAGVVIPLLLIGLLKFTAVEVEALKPVIGGTPWLSWLYLVFGETGASWLLGIVEIATGGLLIASWRFPKAGVAGGLLGALTFAVTVSTMLALPIWETGSGGFPFLNFLGSFLVKDVALLGVSLVVFGESLARLK</sequence>
<gene>
    <name evidence="2" type="ORF">GTK09_27000</name>
</gene>
<dbReference type="GO" id="GO:0005886">
    <property type="term" value="C:plasma membrane"/>
    <property type="evidence" value="ECO:0007669"/>
    <property type="project" value="TreeGrafter"/>
</dbReference>
<dbReference type="GO" id="GO:1901530">
    <property type="term" value="P:response to hypochlorite"/>
    <property type="evidence" value="ECO:0007669"/>
    <property type="project" value="TreeGrafter"/>
</dbReference>
<dbReference type="Proteomes" id="UP000469011">
    <property type="component" value="Unassembled WGS sequence"/>
</dbReference>
<dbReference type="PIRSF" id="PIRSF028065">
    <property type="entry name" value="UCP028065"/>
    <property type="match status" value="1"/>
</dbReference>
<name>A0A6N9T9A4_9HYPH</name>
<feature type="transmembrane region" description="Helical" evidence="1">
    <location>
        <begin position="31"/>
        <end position="49"/>
    </location>
</feature>
<evidence type="ECO:0000256" key="1">
    <source>
        <dbReference type="SAM" id="Phobius"/>
    </source>
</evidence>
<feature type="transmembrane region" description="Helical" evidence="1">
    <location>
        <begin position="69"/>
        <end position="96"/>
    </location>
</feature>
<comment type="caution">
    <text evidence="2">The sequence shown here is derived from an EMBL/GenBank/DDBJ whole genome shotgun (WGS) entry which is preliminary data.</text>
</comment>
<keyword evidence="1" id="KW-1133">Transmembrane helix</keyword>
<evidence type="ECO:0000313" key="3">
    <source>
        <dbReference type="Proteomes" id="UP000469011"/>
    </source>
</evidence>
<reference evidence="2 3" key="1">
    <citation type="submission" date="2020-01" db="EMBL/GenBank/DDBJ databases">
        <title>Jiella pacifica sp. nov.</title>
        <authorList>
            <person name="Xue Z."/>
            <person name="Zhu S."/>
            <person name="Chen J."/>
            <person name="Yang J."/>
        </authorList>
    </citation>
    <scope>NUCLEOTIDE SEQUENCE [LARGE SCALE GENOMIC DNA]</scope>
    <source>
        <strain evidence="2 3">40Bstr34</strain>
    </source>
</reference>
<accession>A0A6N9T9A4</accession>
<dbReference type="EMBL" id="JAAAMG010000057">
    <property type="protein sequence ID" value="NDW08024.1"/>
    <property type="molecule type" value="Genomic_DNA"/>
</dbReference>
<dbReference type="AlphaFoldDB" id="A0A6N9T9A4"/>
<feature type="transmembrane region" description="Helical" evidence="1">
    <location>
        <begin position="140"/>
        <end position="159"/>
    </location>
</feature>
<proteinExistence type="predicted"/>
<keyword evidence="3" id="KW-1185">Reference proteome</keyword>
<dbReference type="PANTHER" id="PTHR40106">
    <property type="entry name" value="INNER MEMBRANE PROTEIN RCLC"/>
    <property type="match status" value="1"/>
</dbReference>
<evidence type="ECO:0000313" key="2">
    <source>
        <dbReference type="EMBL" id="NDW08024.1"/>
    </source>
</evidence>
<dbReference type="InterPro" id="IPR016865">
    <property type="entry name" value="RclC"/>
</dbReference>
<dbReference type="InterPro" id="IPR007339">
    <property type="entry name" value="RclC-like"/>
</dbReference>
<keyword evidence="1" id="KW-0812">Transmembrane</keyword>
<dbReference type="RefSeq" id="WP_163466470.1">
    <property type="nucleotide sequence ID" value="NZ_JAAAMG010000057.1"/>
</dbReference>
<dbReference type="PANTHER" id="PTHR40106:SF1">
    <property type="entry name" value="INNER MEMBRANE PROTEIN RCLC"/>
    <property type="match status" value="1"/>
</dbReference>
<feature type="transmembrane region" description="Helical" evidence="1">
    <location>
        <begin position="108"/>
        <end position="128"/>
    </location>
</feature>
<organism evidence="2 3">
    <name type="scientific">Jiella pacifica</name>
    <dbReference type="NCBI Taxonomy" id="2696469"/>
    <lineage>
        <taxon>Bacteria</taxon>
        <taxon>Pseudomonadati</taxon>
        <taxon>Pseudomonadota</taxon>
        <taxon>Alphaproteobacteria</taxon>
        <taxon>Hyphomicrobiales</taxon>
        <taxon>Aurantimonadaceae</taxon>
        <taxon>Jiella</taxon>
    </lineage>
</organism>